<dbReference type="STRING" id="1295009.MMINT_13470"/>
<dbReference type="KEGG" id="mer:MMINT_13470"/>
<evidence type="ECO:0000313" key="1">
    <source>
        <dbReference type="EMBL" id="AGN26671.1"/>
    </source>
</evidence>
<dbReference type="RefSeq" id="WP_020449196.1">
    <property type="nucleotide sequence ID" value="NC_021353.1"/>
</dbReference>
<protein>
    <submittedName>
        <fullName evidence="1">Uncharacterized protein</fullName>
    </submittedName>
</protein>
<keyword evidence="2" id="KW-1185">Reference proteome</keyword>
<proteinExistence type="predicted"/>
<organism evidence="1 2">
    <name type="scientific">Methanomassiliicoccus intestinalis (strain Issoire-Mx1)</name>
    <dbReference type="NCBI Taxonomy" id="1295009"/>
    <lineage>
        <taxon>Archaea</taxon>
        <taxon>Methanobacteriati</taxon>
        <taxon>Thermoplasmatota</taxon>
        <taxon>Thermoplasmata</taxon>
        <taxon>Methanomassiliicoccales</taxon>
        <taxon>Methanomassiliicoccaceae</taxon>
        <taxon>Methanomassiliicoccus</taxon>
    </lineage>
</organism>
<dbReference type="AlphaFoldDB" id="R9TAJ4"/>
<dbReference type="Proteomes" id="UP000014070">
    <property type="component" value="Chromosome"/>
</dbReference>
<dbReference type="InParanoid" id="R9TAJ4"/>
<dbReference type="EMBL" id="CP005934">
    <property type="protein sequence ID" value="AGN26671.1"/>
    <property type="molecule type" value="Genomic_DNA"/>
</dbReference>
<evidence type="ECO:0000313" key="2">
    <source>
        <dbReference type="Proteomes" id="UP000014070"/>
    </source>
</evidence>
<dbReference type="HOGENOM" id="CLU_1472027_0_0_2"/>
<dbReference type="OrthoDB" id="114847at2157"/>
<gene>
    <name evidence="1" type="ORF">MMINT_13470</name>
</gene>
<reference evidence="1 2" key="1">
    <citation type="journal article" date="2013" name="Genome Announc.">
        <title>Genome sequence of 'Candidatus Methanomassiliicoccus intestinalis' Issoire-Mx1, a third thermoplasmatales-related methanogenic archaeon from human feces.</title>
        <authorList>
            <person name="Borrel G."/>
            <person name="Harris H.M."/>
            <person name="Parisot N."/>
            <person name="Gaci N."/>
            <person name="Tottey W."/>
            <person name="Mihajlovski A."/>
            <person name="Deane J."/>
            <person name="Gribaldo S."/>
            <person name="Bardot O."/>
            <person name="Peyretaillade E."/>
            <person name="Peyret P."/>
            <person name="O'Toole P.W."/>
            <person name="Brugere J.F."/>
        </authorList>
    </citation>
    <scope>NUCLEOTIDE SEQUENCE [LARGE SCALE GENOMIC DNA]</scope>
    <source>
        <strain evidence="1 2">Issoire-Mx1</strain>
    </source>
</reference>
<sequence length="183" mass="21050">MKVSAITCPKCGAPSKLNGTDLLFMCERCETLHDIEENTSRMIEYEVVRPDNEDDRTQYLPVWKLKSEFTVNSSQSDGFWSSIYRTDDAGKRELNIFIPAWDTDPTSFRSWAINLTTKKWNYRMGGRIGRHKRVPATVSRKQAHELADFVVVTIEAEKPGTMQYLDYSLKILDSSVVYIPQTI</sequence>
<dbReference type="GeneID" id="41323729"/>
<name>R9TAJ4_METII</name>
<accession>R9TAJ4</accession>